<name>A0A1H0RNH1_9ACTN</name>
<sequence length="86" mass="9059">MTTDKKSTAKTTDKGEKSGKGKGGTYLSIGTSLFSGFTAVKKVRAARAEDDTLQLVDALLRAAVVTTGIVLLVRELRRANDDSLSG</sequence>
<protein>
    <submittedName>
        <fullName evidence="2">Uncharacterized protein</fullName>
    </submittedName>
</protein>
<evidence type="ECO:0000313" key="3">
    <source>
        <dbReference type="Proteomes" id="UP000199341"/>
    </source>
</evidence>
<dbReference type="EMBL" id="FNIE01000023">
    <property type="protein sequence ID" value="SDP30997.1"/>
    <property type="molecule type" value="Genomic_DNA"/>
</dbReference>
<feature type="compositionally biased region" description="Basic and acidic residues" evidence="1">
    <location>
        <begin position="1"/>
        <end position="19"/>
    </location>
</feature>
<accession>A0A1H0RNH1</accession>
<evidence type="ECO:0000256" key="1">
    <source>
        <dbReference type="SAM" id="MobiDB-lite"/>
    </source>
</evidence>
<keyword evidence="3" id="KW-1185">Reference proteome</keyword>
<reference evidence="2 3" key="1">
    <citation type="submission" date="2016-10" db="EMBL/GenBank/DDBJ databases">
        <authorList>
            <person name="de Groot N.N."/>
        </authorList>
    </citation>
    <scope>NUCLEOTIDE SEQUENCE [LARGE SCALE GENOMIC DNA]</scope>
    <source>
        <strain evidence="2 3">CGMCC 4.2022</strain>
    </source>
</reference>
<dbReference type="OrthoDB" id="4284397at2"/>
<proteinExistence type="predicted"/>
<evidence type="ECO:0000313" key="2">
    <source>
        <dbReference type="EMBL" id="SDP30997.1"/>
    </source>
</evidence>
<gene>
    <name evidence="2" type="ORF">SAMN05216259_12330</name>
</gene>
<dbReference type="RefSeq" id="WP_093788198.1">
    <property type="nucleotide sequence ID" value="NZ_FNIE01000023.1"/>
</dbReference>
<dbReference type="AlphaFoldDB" id="A0A1H0RNH1"/>
<organism evidence="2 3">
    <name type="scientific">Actinacidiphila guanduensis</name>
    <dbReference type="NCBI Taxonomy" id="310781"/>
    <lineage>
        <taxon>Bacteria</taxon>
        <taxon>Bacillati</taxon>
        <taxon>Actinomycetota</taxon>
        <taxon>Actinomycetes</taxon>
        <taxon>Kitasatosporales</taxon>
        <taxon>Streptomycetaceae</taxon>
        <taxon>Actinacidiphila</taxon>
    </lineage>
</organism>
<dbReference type="Proteomes" id="UP000199341">
    <property type="component" value="Unassembled WGS sequence"/>
</dbReference>
<feature type="region of interest" description="Disordered" evidence="1">
    <location>
        <begin position="1"/>
        <end position="25"/>
    </location>
</feature>
<dbReference type="STRING" id="310781.SAMN05216259_12330"/>